<dbReference type="OrthoDB" id="359066at2"/>
<dbReference type="CDD" id="cd06554">
    <property type="entry name" value="ASCH_ASC-1_like"/>
    <property type="match status" value="1"/>
</dbReference>
<keyword evidence="3" id="KW-1185">Reference proteome</keyword>
<dbReference type="Gene3D" id="2.30.130.30">
    <property type="entry name" value="Hypothetical protein"/>
    <property type="match status" value="1"/>
</dbReference>
<protein>
    <submittedName>
        <fullName evidence="2">ASCH domain-containing protein</fullName>
    </submittedName>
</protein>
<dbReference type="InterPro" id="IPR007374">
    <property type="entry name" value="ASCH_domain"/>
</dbReference>
<proteinExistence type="predicted"/>
<dbReference type="RefSeq" id="WP_072835911.1">
    <property type="nucleotide sequence ID" value="NZ_FQUU01000011.1"/>
</dbReference>
<feature type="domain" description="ASCH" evidence="1">
    <location>
        <begin position="4"/>
        <end position="86"/>
    </location>
</feature>
<dbReference type="AlphaFoldDB" id="A0A1M5BZE3"/>
<evidence type="ECO:0000313" key="3">
    <source>
        <dbReference type="Proteomes" id="UP000184048"/>
    </source>
</evidence>
<gene>
    <name evidence="2" type="ORF">SAMN02745131_02749</name>
</gene>
<dbReference type="InterPro" id="IPR015947">
    <property type="entry name" value="PUA-like_sf"/>
</dbReference>
<reference evidence="2 3" key="1">
    <citation type="submission" date="2016-11" db="EMBL/GenBank/DDBJ databases">
        <authorList>
            <person name="Jaros S."/>
            <person name="Januszkiewicz K."/>
            <person name="Wedrychowicz H."/>
        </authorList>
    </citation>
    <scope>NUCLEOTIDE SEQUENCE [LARGE SCALE GENOMIC DNA]</scope>
    <source>
        <strain evidence="2 3">DSM 18119</strain>
    </source>
</reference>
<dbReference type="Proteomes" id="UP000184048">
    <property type="component" value="Unassembled WGS sequence"/>
</dbReference>
<dbReference type="SUPFAM" id="SSF88697">
    <property type="entry name" value="PUA domain-like"/>
    <property type="match status" value="1"/>
</dbReference>
<dbReference type="STRING" id="1121884.SAMN02745131_02749"/>
<name>A0A1M5BZE3_9BACT</name>
<dbReference type="EMBL" id="FQUU01000011">
    <property type="protein sequence ID" value="SHF47904.1"/>
    <property type="molecule type" value="Genomic_DNA"/>
</dbReference>
<sequence>MKVLSFLQPWASLTVMGLKKLETRSWSTKHRGDLLIHASMGQSGALLAPEPPFSKYITDFSKLPFGAIIGKVQLTDVIKVESLHMSDAVINQLTMEERAFGDYSNGRYVWVLEEPSLFSNPIYMKGTLGLWNYELEI</sequence>
<evidence type="ECO:0000313" key="2">
    <source>
        <dbReference type="EMBL" id="SHF47904.1"/>
    </source>
</evidence>
<organism evidence="2 3">
    <name type="scientific">Flavisolibacter ginsengisoli DSM 18119</name>
    <dbReference type="NCBI Taxonomy" id="1121884"/>
    <lineage>
        <taxon>Bacteria</taxon>
        <taxon>Pseudomonadati</taxon>
        <taxon>Bacteroidota</taxon>
        <taxon>Chitinophagia</taxon>
        <taxon>Chitinophagales</taxon>
        <taxon>Chitinophagaceae</taxon>
        <taxon>Flavisolibacter</taxon>
    </lineage>
</organism>
<accession>A0A1M5BZE3</accession>
<evidence type="ECO:0000259" key="1">
    <source>
        <dbReference type="Pfam" id="PF04266"/>
    </source>
</evidence>
<dbReference type="Pfam" id="PF04266">
    <property type="entry name" value="ASCH"/>
    <property type="match status" value="1"/>
</dbReference>